<dbReference type="PANTHER" id="PTHR37466">
    <property type="entry name" value="SLR1628 PROTEIN"/>
    <property type="match status" value="1"/>
</dbReference>
<keyword evidence="1" id="KW-0732">Signal</keyword>
<dbReference type="InterPro" id="IPR018714">
    <property type="entry name" value="DUF2237"/>
</dbReference>
<accession>A0AAN8EJP5</accession>
<organism evidence="2 3">
    <name type="scientific">Knufia fluminis</name>
    <dbReference type="NCBI Taxonomy" id="191047"/>
    <lineage>
        <taxon>Eukaryota</taxon>
        <taxon>Fungi</taxon>
        <taxon>Dikarya</taxon>
        <taxon>Ascomycota</taxon>
        <taxon>Pezizomycotina</taxon>
        <taxon>Eurotiomycetes</taxon>
        <taxon>Chaetothyriomycetidae</taxon>
        <taxon>Chaetothyriales</taxon>
        <taxon>Trichomeriaceae</taxon>
        <taxon>Knufia</taxon>
    </lineage>
</organism>
<keyword evidence="3" id="KW-1185">Reference proteome</keyword>
<dbReference type="EMBL" id="JAKLMC020000015">
    <property type="protein sequence ID" value="KAK5952392.1"/>
    <property type="molecule type" value="Genomic_DNA"/>
</dbReference>
<evidence type="ECO:0000256" key="1">
    <source>
        <dbReference type="SAM" id="SignalP"/>
    </source>
</evidence>
<feature type="chain" id="PRO_5042968506" evidence="1">
    <location>
        <begin position="25"/>
        <end position="165"/>
    </location>
</feature>
<gene>
    <name evidence="2" type="ORF">OHC33_006435</name>
</gene>
<evidence type="ECO:0000313" key="3">
    <source>
        <dbReference type="Proteomes" id="UP001316803"/>
    </source>
</evidence>
<dbReference type="Pfam" id="PF09996">
    <property type="entry name" value="DUF2237"/>
    <property type="match status" value="1"/>
</dbReference>
<sequence length="165" mass="18312">MMFIRNIVPLLVLSLILLTGQVFASPQNDEQENMSSNSLNVFKQPLKFFSNKPVTGFYRDGYCRTGAQDMGNHAVAGIVTEDFLNYSASQGNDLRVVGLKEGCKWCLCTSRWLEAFVAYKDGRVGQNAVPKVNLDATEDSALRKVDLDTFKQFAAKSESQANSEL</sequence>
<proteinExistence type="predicted"/>
<dbReference type="Gene3D" id="3.30.56.110">
    <property type="entry name" value="Protein of unknown function DUF2237"/>
    <property type="match status" value="1"/>
</dbReference>
<protein>
    <submittedName>
        <fullName evidence="2">Uncharacterized protein</fullName>
    </submittedName>
</protein>
<comment type="caution">
    <text evidence="2">The sequence shown here is derived from an EMBL/GenBank/DDBJ whole genome shotgun (WGS) entry which is preliminary data.</text>
</comment>
<dbReference type="AlphaFoldDB" id="A0AAN8EJP5"/>
<dbReference type="PANTHER" id="PTHR37466:SF1">
    <property type="entry name" value="SLR1628 PROTEIN"/>
    <property type="match status" value="1"/>
</dbReference>
<name>A0AAN8EJP5_9EURO</name>
<dbReference type="Proteomes" id="UP001316803">
    <property type="component" value="Unassembled WGS sequence"/>
</dbReference>
<reference evidence="2 3" key="1">
    <citation type="submission" date="2022-12" db="EMBL/GenBank/DDBJ databases">
        <title>Genomic features and morphological characterization of a novel Knufia sp. strain isolated from spacecraft assembly facility.</title>
        <authorList>
            <person name="Teixeira M."/>
            <person name="Chander A.M."/>
            <person name="Stajich J.E."/>
            <person name="Venkateswaran K."/>
        </authorList>
    </citation>
    <scope>NUCLEOTIDE SEQUENCE [LARGE SCALE GENOMIC DNA]</scope>
    <source>
        <strain evidence="2 3">FJI-L2-BK-P2</strain>
    </source>
</reference>
<feature type="signal peptide" evidence="1">
    <location>
        <begin position="1"/>
        <end position="24"/>
    </location>
</feature>
<evidence type="ECO:0000313" key="2">
    <source>
        <dbReference type="EMBL" id="KAK5952392.1"/>
    </source>
</evidence>